<proteinExistence type="inferred from homology"/>
<dbReference type="PANTHER" id="PTHR31552">
    <property type="entry name" value="SERPENTINE RECEPTOR CLASS GAMMA"/>
    <property type="match status" value="1"/>
</dbReference>
<dbReference type="OrthoDB" id="5828859at2759"/>
<feature type="transmembrane region" description="Helical" evidence="6">
    <location>
        <begin position="272"/>
        <end position="292"/>
    </location>
</feature>
<organism evidence="7 8">
    <name type="scientific">Caenorhabditis angaria</name>
    <dbReference type="NCBI Taxonomy" id="860376"/>
    <lineage>
        <taxon>Eukaryota</taxon>
        <taxon>Metazoa</taxon>
        <taxon>Ecdysozoa</taxon>
        <taxon>Nematoda</taxon>
        <taxon>Chromadorea</taxon>
        <taxon>Rhabditida</taxon>
        <taxon>Rhabditina</taxon>
        <taxon>Rhabditomorpha</taxon>
        <taxon>Rhabditoidea</taxon>
        <taxon>Rhabditidae</taxon>
        <taxon>Peloderinae</taxon>
        <taxon>Caenorhabditis</taxon>
    </lineage>
</organism>
<keyword evidence="3 6" id="KW-0812">Transmembrane</keyword>
<dbReference type="GO" id="GO:0007606">
    <property type="term" value="P:sensory perception of chemical stimulus"/>
    <property type="evidence" value="ECO:0007669"/>
    <property type="project" value="UniProtKB-UniRule"/>
</dbReference>
<gene>
    <name evidence="7" type="ORF">CAMP_LOCUS12894</name>
</gene>
<evidence type="ECO:0000256" key="6">
    <source>
        <dbReference type="RuleBase" id="RU280813"/>
    </source>
</evidence>
<dbReference type="GO" id="GO:0004888">
    <property type="term" value="F:transmembrane signaling receptor activity"/>
    <property type="evidence" value="ECO:0007669"/>
    <property type="project" value="InterPro"/>
</dbReference>
<feature type="transmembrane region" description="Helical" evidence="6">
    <location>
        <begin position="41"/>
        <end position="58"/>
    </location>
</feature>
<dbReference type="InterPro" id="IPR000609">
    <property type="entry name" value="7TM_GPCR_serpentine_rcpt_Srg"/>
</dbReference>
<comment type="caution">
    <text evidence="7">The sequence shown here is derived from an EMBL/GenBank/DDBJ whole genome shotgun (WGS) entry which is preliminary data.</text>
</comment>
<evidence type="ECO:0000256" key="3">
    <source>
        <dbReference type="ARBA" id="ARBA00022692"/>
    </source>
</evidence>
<dbReference type="SUPFAM" id="SSF81321">
    <property type="entry name" value="Family A G protein-coupled receptor-like"/>
    <property type="match status" value="1"/>
</dbReference>
<dbReference type="GO" id="GO:0016020">
    <property type="term" value="C:membrane"/>
    <property type="evidence" value="ECO:0007669"/>
    <property type="project" value="UniProtKB-SubCell"/>
</dbReference>
<keyword evidence="5 6" id="KW-0472">Membrane</keyword>
<evidence type="ECO:0000256" key="2">
    <source>
        <dbReference type="ARBA" id="ARBA00005692"/>
    </source>
</evidence>
<accession>A0A9P1IS76</accession>
<name>A0A9P1IS76_9PELO</name>
<evidence type="ECO:0000256" key="5">
    <source>
        <dbReference type="ARBA" id="ARBA00023136"/>
    </source>
</evidence>
<feature type="transmembrane region" description="Helical" evidence="6">
    <location>
        <begin position="222"/>
        <end position="247"/>
    </location>
</feature>
<feature type="transmembrane region" description="Helical" evidence="6">
    <location>
        <begin position="185"/>
        <end position="210"/>
    </location>
</feature>
<evidence type="ECO:0000256" key="4">
    <source>
        <dbReference type="ARBA" id="ARBA00022989"/>
    </source>
</evidence>
<evidence type="ECO:0000313" key="8">
    <source>
        <dbReference type="Proteomes" id="UP001152747"/>
    </source>
</evidence>
<dbReference type="PANTHER" id="PTHR31552:SF28">
    <property type="entry name" value="SERPENTINE RECEPTOR CLASS GAMMA"/>
    <property type="match status" value="1"/>
</dbReference>
<comment type="caution">
    <text evidence="6">Lacks conserved residue(s) required for the propagation of feature annotation.</text>
</comment>
<feature type="transmembrane region" description="Helical" evidence="6">
    <location>
        <begin position="12"/>
        <end position="32"/>
    </location>
</feature>
<sequence length="333" mass="39249">MDLLTNFKFMITLFYGVTSVALYATVTTFIFAKNNANFKGSFFKLFAVGFFMNIWTYGNSFVTLRVPQNTPKTGYFAQFFWEHNRTNLDVRFPLSFFHMFHFHFAYTQYLFNALMCWNRAMVVFFPLKSENFWRRYLIPIVLILFLTPFLTTSQIFLHHSYYEYSVDSDYFSINTTYGKASIYKYLMPTLIILTVLNIVINVMTFIRMVCMNTYGHRILEMNLLIMSFCVFLVDFFLSALSVFNYLVSNSMSTLELFWETDTIKYYNVRTQILTPFASDFLTFSHPWLLVIFSRQIREKLLQFICCCIVKKKNGSGTGTGTVMVKRGSRSAWD</sequence>
<keyword evidence="4 6" id="KW-1133">Transmembrane helix</keyword>
<dbReference type="EMBL" id="CANHGI010000005">
    <property type="protein sequence ID" value="CAI5450257.1"/>
    <property type="molecule type" value="Genomic_DNA"/>
</dbReference>
<dbReference type="Pfam" id="PF02118">
    <property type="entry name" value="Srg"/>
    <property type="match status" value="1"/>
</dbReference>
<evidence type="ECO:0000256" key="1">
    <source>
        <dbReference type="ARBA" id="ARBA00004141"/>
    </source>
</evidence>
<feature type="transmembrane region" description="Helical" evidence="6">
    <location>
        <begin position="136"/>
        <end position="157"/>
    </location>
</feature>
<dbReference type="AlphaFoldDB" id="A0A9P1IS76"/>
<protein>
    <recommendedName>
        <fullName evidence="6">Serpentine receptor class gamma</fullName>
    </recommendedName>
</protein>
<reference evidence="7" key="1">
    <citation type="submission" date="2022-11" db="EMBL/GenBank/DDBJ databases">
        <authorList>
            <person name="Kikuchi T."/>
        </authorList>
    </citation>
    <scope>NUCLEOTIDE SEQUENCE</scope>
    <source>
        <strain evidence="7">PS1010</strain>
    </source>
</reference>
<keyword evidence="8" id="KW-1185">Reference proteome</keyword>
<comment type="subcellular location">
    <subcellularLocation>
        <location evidence="1">Membrane</location>
        <topology evidence="1">Multi-pass membrane protein</topology>
    </subcellularLocation>
</comment>
<comment type="similarity">
    <text evidence="2 6">Belongs to the nematode receptor-like protein srg family.</text>
</comment>
<evidence type="ECO:0000313" key="7">
    <source>
        <dbReference type="EMBL" id="CAI5450257.1"/>
    </source>
</evidence>
<dbReference type="Proteomes" id="UP001152747">
    <property type="component" value="Unassembled WGS sequence"/>
</dbReference>